<dbReference type="OrthoDB" id="9769623at2"/>
<keyword evidence="4 6" id="KW-0028">Amino-acid biosynthesis</keyword>
<evidence type="ECO:0000259" key="7">
    <source>
        <dbReference type="Pfam" id="PF00206"/>
    </source>
</evidence>
<evidence type="ECO:0000256" key="5">
    <source>
        <dbReference type="ARBA" id="ARBA00023239"/>
    </source>
</evidence>
<dbReference type="GO" id="GO:0042450">
    <property type="term" value="P:L-arginine biosynthetic process via ornithine"/>
    <property type="evidence" value="ECO:0007669"/>
    <property type="project" value="UniProtKB-UniRule"/>
</dbReference>
<organism evidence="9 10">
    <name type="scientific">Rhodococcus xishaensis</name>
    <dbReference type="NCBI Taxonomy" id="2487364"/>
    <lineage>
        <taxon>Bacteria</taxon>
        <taxon>Bacillati</taxon>
        <taxon>Actinomycetota</taxon>
        <taxon>Actinomycetes</taxon>
        <taxon>Mycobacteriales</taxon>
        <taxon>Nocardiaceae</taxon>
        <taxon>Rhodococcus</taxon>
    </lineage>
</organism>
<feature type="domain" description="Argininosuccinate lyase C-terminal" evidence="8">
    <location>
        <begin position="382"/>
        <end position="450"/>
    </location>
</feature>
<comment type="catalytic activity">
    <reaction evidence="6">
        <text>2-(N(omega)-L-arginino)succinate = fumarate + L-arginine</text>
        <dbReference type="Rhea" id="RHEA:24020"/>
        <dbReference type="ChEBI" id="CHEBI:29806"/>
        <dbReference type="ChEBI" id="CHEBI:32682"/>
        <dbReference type="ChEBI" id="CHEBI:57472"/>
        <dbReference type="EC" id="4.3.2.1"/>
    </reaction>
</comment>
<dbReference type="FunFam" id="1.20.200.10:FF:000015">
    <property type="entry name" value="argininosuccinate lyase isoform X2"/>
    <property type="match status" value="1"/>
</dbReference>
<dbReference type="EMBL" id="RKLO01000001">
    <property type="protein sequence ID" value="RVW05771.1"/>
    <property type="molecule type" value="Genomic_DNA"/>
</dbReference>
<dbReference type="CDD" id="cd01359">
    <property type="entry name" value="Argininosuccinate_lyase"/>
    <property type="match status" value="1"/>
</dbReference>
<dbReference type="InterPro" id="IPR029419">
    <property type="entry name" value="Arg_succ_lyase_C"/>
</dbReference>
<evidence type="ECO:0000256" key="2">
    <source>
        <dbReference type="ARBA" id="ARBA00012338"/>
    </source>
</evidence>
<dbReference type="InterPro" id="IPR009049">
    <property type="entry name" value="Argininosuccinate_lyase"/>
</dbReference>
<keyword evidence="3 6" id="KW-0055">Arginine biosynthesis</keyword>
<evidence type="ECO:0000256" key="4">
    <source>
        <dbReference type="ARBA" id="ARBA00022605"/>
    </source>
</evidence>
<dbReference type="SUPFAM" id="SSF48557">
    <property type="entry name" value="L-aspartase-like"/>
    <property type="match status" value="1"/>
</dbReference>
<comment type="similarity">
    <text evidence="6">Belongs to the lyase 1 family. Argininosuccinate lyase subfamily.</text>
</comment>
<dbReference type="PROSITE" id="PS00163">
    <property type="entry name" value="FUMARATE_LYASES"/>
    <property type="match status" value="1"/>
</dbReference>
<dbReference type="Pfam" id="PF00206">
    <property type="entry name" value="Lyase_1"/>
    <property type="match status" value="1"/>
</dbReference>
<dbReference type="Proteomes" id="UP000283479">
    <property type="component" value="Unassembled WGS sequence"/>
</dbReference>
<dbReference type="NCBIfam" id="TIGR00838">
    <property type="entry name" value="argH"/>
    <property type="match status" value="1"/>
</dbReference>
<evidence type="ECO:0000256" key="3">
    <source>
        <dbReference type="ARBA" id="ARBA00022571"/>
    </source>
</evidence>
<comment type="pathway">
    <text evidence="1 6">Amino-acid biosynthesis; L-arginine biosynthesis; L-arginine from L-ornithine and carbamoyl phosphate: step 3/3.</text>
</comment>
<evidence type="ECO:0000256" key="6">
    <source>
        <dbReference type="HAMAP-Rule" id="MF_00006"/>
    </source>
</evidence>
<dbReference type="Gene3D" id="1.20.200.10">
    <property type="entry name" value="Fumarase/aspartase (Central domain)"/>
    <property type="match status" value="1"/>
</dbReference>
<dbReference type="InterPro" id="IPR000362">
    <property type="entry name" value="Fumarate_lyase_fam"/>
</dbReference>
<dbReference type="HAMAP" id="MF_00006">
    <property type="entry name" value="Arg_succ_lyase"/>
    <property type="match status" value="1"/>
</dbReference>
<evidence type="ECO:0000313" key="9">
    <source>
        <dbReference type="EMBL" id="RVW05771.1"/>
    </source>
</evidence>
<dbReference type="InterPro" id="IPR020557">
    <property type="entry name" value="Fumarate_lyase_CS"/>
</dbReference>
<accession>A0A3S3E5F6</accession>
<dbReference type="EC" id="4.3.2.1" evidence="2 6"/>
<keyword evidence="5 6" id="KW-0456">Lyase</keyword>
<name>A0A3S3E5F6_9NOCA</name>
<dbReference type="RefSeq" id="WP_127951305.1">
    <property type="nucleotide sequence ID" value="NZ_RKLO01000001.1"/>
</dbReference>
<dbReference type="Gene3D" id="1.10.40.30">
    <property type="entry name" value="Fumarase/aspartase (C-terminal domain)"/>
    <property type="match status" value="1"/>
</dbReference>
<proteinExistence type="inferred from homology"/>
<comment type="caution">
    <text evidence="9">The sequence shown here is derived from an EMBL/GenBank/DDBJ whole genome shotgun (WGS) entry which is preliminary data.</text>
</comment>
<comment type="subcellular location">
    <subcellularLocation>
        <location evidence="6">Cytoplasm</location>
    </subcellularLocation>
</comment>
<dbReference type="PRINTS" id="PR00149">
    <property type="entry name" value="FUMRATELYASE"/>
</dbReference>
<dbReference type="InterPro" id="IPR024083">
    <property type="entry name" value="Fumarase/histidase_N"/>
</dbReference>
<keyword evidence="10" id="KW-1185">Reference proteome</keyword>
<sequence>MSAHGDTRGASREGATVEGALWGGRFESGPAAAMAALSKSTHFDWALAPYDVRASQAHARVLHKAGLLSDADLASMLDGLARLADDVQSGAFVPAESDEDVHGALERGLIERVGPEVGGRLRAGRSRNDQVATLFRMWLRDAVRRIADGVLDIVDALATQAAAHPEAVMPGKTHLQAAQPVLLAHHLLAHTHPLLRDVERLRDLDKRAAVSPYGSGALAGSSLGLDPDAIADELSFDSAADNSIDATSSRDFAAEAAFVLAMIAVDLSRMAEEIIIWSTPEFGYITLSDAWSTGSSIMPQKKNPDVSELTRGKAGRLIGNLTGLLATLKAQPLAYNRDLQEDKEPVFDSVAQLELLLPAITGLVSTLEFHTARMEELAPAGFTLATDIAEWMVRQGVPFRVAHEAAGACVRVAEARGVGLEELTDAELAGVDPALTPAVREVLTVHGSIASRSARGGTAGVRVAEQLGGVRRCANVLREWVRA</sequence>
<dbReference type="InterPro" id="IPR022761">
    <property type="entry name" value="Fumarate_lyase_N"/>
</dbReference>
<dbReference type="AlphaFoldDB" id="A0A3S3E5F6"/>
<dbReference type="PANTHER" id="PTHR43814">
    <property type="entry name" value="ARGININOSUCCINATE LYASE"/>
    <property type="match status" value="1"/>
</dbReference>
<dbReference type="GO" id="GO:0004056">
    <property type="term" value="F:argininosuccinate lyase activity"/>
    <property type="evidence" value="ECO:0007669"/>
    <property type="project" value="UniProtKB-UniRule"/>
</dbReference>
<feature type="domain" description="Fumarate lyase N-terminal" evidence="7">
    <location>
        <begin position="24"/>
        <end position="319"/>
    </location>
</feature>
<dbReference type="PANTHER" id="PTHR43814:SF1">
    <property type="entry name" value="ARGININOSUCCINATE LYASE"/>
    <property type="match status" value="1"/>
</dbReference>
<evidence type="ECO:0000259" key="8">
    <source>
        <dbReference type="Pfam" id="PF14698"/>
    </source>
</evidence>
<dbReference type="Gene3D" id="1.10.275.10">
    <property type="entry name" value="Fumarase/aspartase (N-terminal domain)"/>
    <property type="match status" value="1"/>
</dbReference>
<dbReference type="PRINTS" id="PR00145">
    <property type="entry name" value="ARGSUCLYASE"/>
</dbReference>
<gene>
    <name evidence="6 9" type="primary">argH</name>
    <name evidence="9" type="ORF">EGT50_04435</name>
</gene>
<reference evidence="9 10" key="1">
    <citation type="submission" date="2018-11" db="EMBL/GenBank/DDBJ databases">
        <title>Rhodococcus spongicola sp. nov. and Rhodococcus xishaensis sp. nov. from marine sponges.</title>
        <authorList>
            <person name="Li L."/>
            <person name="Lin H.W."/>
        </authorList>
    </citation>
    <scope>NUCLEOTIDE SEQUENCE [LARGE SCALE GENOMIC DNA]</scope>
    <source>
        <strain evidence="9 10">LHW51113</strain>
    </source>
</reference>
<evidence type="ECO:0000313" key="10">
    <source>
        <dbReference type="Proteomes" id="UP000283479"/>
    </source>
</evidence>
<dbReference type="InterPro" id="IPR008948">
    <property type="entry name" value="L-Aspartase-like"/>
</dbReference>
<keyword evidence="6" id="KW-0963">Cytoplasm</keyword>
<dbReference type="FunFam" id="1.10.40.30:FF:000001">
    <property type="entry name" value="Argininosuccinate lyase"/>
    <property type="match status" value="1"/>
</dbReference>
<protein>
    <recommendedName>
        <fullName evidence="2 6">Argininosuccinate lyase</fullName>
        <shortName evidence="6">ASAL</shortName>
        <ecNumber evidence="2 6">4.3.2.1</ecNumber>
    </recommendedName>
    <alternativeName>
        <fullName evidence="6">Arginosuccinase</fullName>
    </alternativeName>
</protein>
<dbReference type="Pfam" id="PF14698">
    <property type="entry name" value="ASL_C2"/>
    <property type="match status" value="1"/>
</dbReference>
<evidence type="ECO:0000256" key="1">
    <source>
        <dbReference type="ARBA" id="ARBA00004941"/>
    </source>
</evidence>
<dbReference type="UniPathway" id="UPA00068">
    <property type="reaction ID" value="UER00114"/>
</dbReference>
<dbReference type="GO" id="GO:0005829">
    <property type="term" value="C:cytosol"/>
    <property type="evidence" value="ECO:0007669"/>
    <property type="project" value="TreeGrafter"/>
</dbReference>